<organism evidence="1">
    <name type="scientific">Tanacetum cinerariifolium</name>
    <name type="common">Dalmatian daisy</name>
    <name type="synonym">Chrysanthemum cinerariifolium</name>
    <dbReference type="NCBI Taxonomy" id="118510"/>
    <lineage>
        <taxon>Eukaryota</taxon>
        <taxon>Viridiplantae</taxon>
        <taxon>Streptophyta</taxon>
        <taxon>Embryophyta</taxon>
        <taxon>Tracheophyta</taxon>
        <taxon>Spermatophyta</taxon>
        <taxon>Magnoliopsida</taxon>
        <taxon>eudicotyledons</taxon>
        <taxon>Gunneridae</taxon>
        <taxon>Pentapetalae</taxon>
        <taxon>asterids</taxon>
        <taxon>campanulids</taxon>
        <taxon>Asterales</taxon>
        <taxon>Asteraceae</taxon>
        <taxon>Asteroideae</taxon>
        <taxon>Anthemideae</taxon>
        <taxon>Anthemidinae</taxon>
        <taxon>Tanacetum</taxon>
    </lineage>
</organism>
<gene>
    <name evidence="1" type="ORF">Tci_060741</name>
</gene>
<sequence length="143" mass="15940">MGFRVSTIEEVIPMRIVYGDIRGISDVHNPITGVLPATSFSLTSLPTTPISTDSAQRSFEDMIDIGVDIIYLEPVTAVAFPAAAVVRTLAQHMVDITEAENASLRTRIETNKAFEKITRNHERLARIWIEHQLAAVQESHRQD</sequence>
<reference evidence="1" key="1">
    <citation type="journal article" date="2019" name="Sci. Rep.">
        <title>Draft genome of Tanacetum cinerariifolium, the natural source of mosquito coil.</title>
        <authorList>
            <person name="Yamashiro T."/>
            <person name="Shiraishi A."/>
            <person name="Satake H."/>
            <person name="Nakayama K."/>
        </authorList>
    </citation>
    <scope>NUCLEOTIDE SEQUENCE</scope>
</reference>
<accession>A0A6L2NRH3</accession>
<name>A0A6L2NRH3_TANCI</name>
<evidence type="ECO:0000313" key="1">
    <source>
        <dbReference type="EMBL" id="GEU88763.1"/>
    </source>
</evidence>
<comment type="caution">
    <text evidence="1">The sequence shown here is derived from an EMBL/GenBank/DDBJ whole genome shotgun (WGS) entry which is preliminary data.</text>
</comment>
<dbReference type="AlphaFoldDB" id="A0A6L2NRH3"/>
<dbReference type="EMBL" id="BKCJ010009819">
    <property type="protein sequence ID" value="GEU88763.1"/>
    <property type="molecule type" value="Genomic_DNA"/>
</dbReference>
<proteinExistence type="predicted"/>
<protein>
    <submittedName>
        <fullName evidence="1">Uncharacterized protein</fullName>
    </submittedName>
</protein>